<name>A0ACC2SPH9_9FUNG</name>
<sequence length="144" mass="16159">MKPYSNTWTRGQGRKRARKEEGNKREGDDVTSDKLLLTMLIGKPQLQDLNPDTLQAASLQDQLPGVKTQQSGEYFSKIRYQFGDLESCERHHNGVDRHHSSEDLGVYVIKSQNYWQILYTGVYSYGLGGVGQHQCGSVVLLGGV</sequence>
<protein>
    <submittedName>
        <fullName evidence="1">Uncharacterized protein</fullName>
    </submittedName>
</protein>
<comment type="caution">
    <text evidence="1">The sequence shown here is derived from an EMBL/GenBank/DDBJ whole genome shotgun (WGS) entry which is preliminary data.</text>
</comment>
<organism evidence="1 2">
    <name type="scientific">Entomophthora muscae</name>
    <dbReference type="NCBI Taxonomy" id="34485"/>
    <lineage>
        <taxon>Eukaryota</taxon>
        <taxon>Fungi</taxon>
        <taxon>Fungi incertae sedis</taxon>
        <taxon>Zoopagomycota</taxon>
        <taxon>Entomophthoromycotina</taxon>
        <taxon>Entomophthoromycetes</taxon>
        <taxon>Entomophthorales</taxon>
        <taxon>Entomophthoraceae</taxon>
        <taxon>Entomophthora</taxon>
    </lineage>
</organism>
<keyword evidence="2" id="KW-1185">Reference proteome</keyword>
<dbReference type="EMBL" id="QTSX02004507">
    <property type="protein sequence ID" value="KAJ9064230.1"/>
    <property type="molecule type" value="Genomic_DNA"/>
</dbReference>
<gene>
    <name evidence="1" type="ORF">DSO57_1032642</name>
</gene>
<dbReference type="Proteomes" id="UP001165960">
    <property type="component" value="Unassembled WGS sequence"/>
</dbReference>
<evidence type="ECO:0000313" key="1">
    <source>
        <dbReference type="EMBL" id="KAJ9064230.1"/>
    </source>
</evidence>
<accession>A0ACC2SPH9</accession>
<proteinExistence type="predicted"/>
<reference evidence="1" key="1">
    <citation type="submission" date="2022-04" db="EMBL/GenBank/DDBJ databases">
        <title>Genome of the entomopathogenic fungus Entomophthora muscae.</title>
        <authorList>
            <person name="Elya C."/>
            <person name="Lovett B.R."/>
            <person name="Lee E."/>
            <person name="Macias A.M."/>
            <person name="Hajek A.E."/>
            <person name="De Bivort B.L."/>
            <person name="Kasson M.T."/>
            <person name="De Fine Licht H.H."/>
            <person name="Stajich J.E."/>
        </authorList>
    </citation>
    <scope>NUCLEOTIDE SEQUENCE</scope>
    <source>
        <strain evidence="1">Berkeley</strain>
    </source>
</reference>
<evidence type="ECO:0000313" key="2">
    <source>
        <dbReference type="Proteomes" id="UP001165960"/>
    </source>
</evidence>